<dbReference type="Proteomes" id="UP000799421">
    <property type="component" value="Unassembled WGS sequence"/>
</dbReference>
<dbReference type="Gene3D" id="1.10.287.810">
    <property type="entry name" value="Mitochondrial import inner membrane translocase subunit tim13 like domains"/>
    <property type="match status" value="1"/>
</dbReference>
<comment type="similarity">
    <text evidence="2 8">Belongs to the small Tim family.</text>
</comment>
<dbReference type="GO" id="GO:0005743">
    <property type="term" value="C:mitochondrial inner membrane"/>
    <property type="evidence" value="ECO:0007669"/>
    <property type="project" value="UniProtKB-SubCell"/>
</dbReference>
<comment type="subunit">
    <text evidence="8">Heterohexamer.</text>
</comment>
<feature type="domain" description="Tim10-like" evidence="9">
    <location>
        <begin position="11"/>
        <end position="71"/>
    </location>
</feature>
<protein>
    <recommendedName>
        <fullName evidence="8">Mitochondrial import inner membrane translocase subunit</fullName>
    </recommendedName>
</protein>
<dbReference type="InterPro" id="IPR004217">
    <property type="entry name" value="Tim10-like"/>
</dbReference>
<dbReference type="AlphaFoldDB" id="A0A6A7C5E1"/>
<evidence type="ECO:0000256" key="5">
    <source>
        <dbReference type="ARBA" id="ARBA00023010"/>
    </source>
</evidence>
<evidence type="ECO:0000313" key="11">
    <source>
        <dbReference type="Proteomes" id="UP000799421"/>
    </source>
</evidence>
<accession>A0A6A7C5E1</accession>
<proteinExistence type="inferred from homology"/>
<dbReference type="GO" id="GO:0015031">
    <property type="term" value="P:protein transport"/>
    <property type="evidence" value="ECO:0007669"/>
    <property type="project" value="UniProtKB-KW"/>
</dbReference>
<dbReference type="Pfam" id="PF02953">
    <property type="entry name" value="zf-Tim10_DDP"/>
    <property type="match status" value="1"/>
</dbReference>
<keyword evidence="8" id="KW-0813">Transport</keyword>
<name>A0A6A7C5E1_9PEZI</name>
<keyword evidence="7 8" id="KW-0143">Chaperone</keyword>
<comment type="function">
    <text evidence="8">Mitochondrial intermembrane chaperone that participates in the import and insertion of some multi-pass transmembrane proteins into the mitochondrial inner membrane. Also required for the transfer of beta-barrel precursors from the TOM complex to the sorting and assembly machinery (SAM complex) of the outer membrane. Acts as a chaperone-like protein that protects the hydrophobic precursors from aggregation and guide them through the mitochondrial intermembrane space.</text>
</comment>
<keyword evidence="3 8" id="KW-0472">Membrane</keyword>
<evidence type="ECO:0000256" key="1">
    <source>
        <dbReference type="ARBA" id="ARBA00004137"/>
    </source>
</evidence>
<sequence length="83" mass="9234">MADAKQTLIEAVRQQTAMANTRMLVDKLNEHCFERCVASPTTSLGSAETSCVKNCIGKYVNSWDTVSKQYAGHIQRKTRLLGQ</sequence>
<dbReference type="InterPro" id="IPR035427">
    <property type="entry name" value="Tim10-like_dom_sf"/>
</dbReference>
<gene>
    <name evidence="10" type="ORF">K470DRAFT_256097</name>
</gene>
<keyword evidence="6 8" id="KW-1015">Disulfide bond</keyword>
<organism evidence="10 11">
    <name type="scientific">Piedraia hortae CBS 480.64</name>
    <dbReference type="NCBI Taxonomy" id="1314780"/>
    <lineage>
        <taxon>Eukaryota</taxon>
        <taxon>Fungi</taxon>
        <taxon>Dikarya</taxon>
        <taxon>Ascomycota</taxon>
        <taxon>Pezizomycotina</taxon>
        <taxon>Dothideomycetes</taxon>
        <taxon>Dothideomycetidae</taxon>
        <taxon>Capnodiales</taxon>
        <taxon>Piedraiaceae</taxon>
        <taxon>Piedraia</taxon>
    </lineage>
</organism>
<evidence type="ECO:0000256" key="7">
    <source>
        <dbReference type="ARBA" id="ARBA00023186"/>
    </source>
</evidence>
<dbReference type="OrthoDB" id="7813104at2759"/>
<reference evidence="10" key="1">
    <citation type="journal article" date="2020" name="Stud. Mycol.">
        <title>101 Dothideomycetes genomes: a test case for predicting lifestyles and emergence of pathogens.</title>
        <authorList>
            <person name="Haridas S."/>
            <person name="Albert R."/>
            <person name="Binder M."/>
            <person name="Bloem J."/>
            <person name="Labutti K."/>
            <person name="Salamov A."/>
            <person name="Andreopoulos B."/>
            <person name="Baker S."/>
            <person name="Barry K."/>
            <person name="Bills G."/>
            <person name="Bluhm B."/>
            <person name="Cannon C."/>
            <person name="Castanera R."/>
            <person name="Culley D."/>
            <person name="Daum C."/>
            <person name="Ezra D."/>
            <person name="Gonzalez J."/>
            <person name="Henrissat B."/>
            <person name="Kuo A."/>
            <person name="Liang C."/>
            <person name="Lipzen A."/>
            <person name="Lutzoni F."/>
            <person name="Magnuson J."/>
            <person name="Mondo S."/>
            <person name="Nolan M."/>
            <person name="Ohm R."/>
            <person name="Pangilinan J."/>
            <person name="Park H.-J."/>
            <person name="Ramirez L."/>
            <person name="Alfaro M."/>
            <person name="Sun H."/>
            <person name="Tritt A."/>
            <person name="Yoshinaga Y."/>
            <person name="Zwiers L.-H."/>
            <person name="Turgeon B."/>
            <person name="Goodwin S."/>
            <person name="Spatafora J."/>
            <person name="Crous P."/>
            <person name="Grigoriev I."/>
        </authorList>
    </citation>
    <scope>NUCLEOTIDE SEQUENCE</scope>
    <source>
        <strain evidence="10">CBS 480.64</strain>
    </source>
</reference>
<comment type="domain">
    <text evidence="8">The twin CX3C motif contains 4 conserved Cys residues that form 2 disulfide bonds in the mitochondrial intermembrane space.</text>
</comment>
<keyword evidence="3 8" id="KW-0999">Mitochondrion inner membrane</keyword>
<keyword evidence="8" id="KW-0496">Mitochondrion</keyword>
<dbReference type="EMBL" id="MU005966">
    <property type="protein sequence ID" value="KAF2862467.1"/>
    <property type="molecule type" value="Genomic_DNA"/>
</dbReference>
<evidence type="ECO:0000256" key="6">
    <source>
        <dbReference type="ARBA" id="ARBA00023157"/>
    </source>
</evidence>
<evidence type="ECO:0000256" key="2">
    <source>
        <dbReference type="ARBA" id="ARBA00006720"/>
    </source>
</evidence>
<keyword evidence="5 8" id="KW-0811">Translocation</keyword>
<keyword evidence="11" id="KW-1185">Reference proteome</keyword>
<keyword evidence="4 8" id="KW-0653">Protein transport</keyword>
<evidence type="ECO:0000256" key="3">
    <source>
        <dbReference type="ARBA" id="ARBA00022792"/>
    </source>
</evidence>
<evidence type="ECO:0000259" key="9">
    <source>
        <dbReference type="Pfam" id="PF02953"/>
    </source>
</evidence>
<evidence type="ECO:0000256" key="4">
    <source>
        <dbReference type="ARBA" id="ARBA00022927"/>
    </source>
</evidence>
<dbReference type="SUPFAM" id="SSF144122">
    <property type="entry name" value="Tim10-like"/>
    <property type="match status" value="1"/>
</dbReference>
<comment type="subcellular location">
    <subcellularLocation>
        <location evidence="1 8">Mitochondrion inner membrane</location>
        <topology evidence="1 8">Peripheral membrane protein</topology>
        <orientation evidence="1 8">Intermembrane side</orientation>
    </subcellularLocation>
</comment>
<evidence type="ECO:0000256" key="8">
    <source>
        <dbReference type="RuleBase" id="RU367043"/>
    </source>
</evidence>
<evidence type="ECO:0000313" key="10">
    <source>
        <dbReference type="EMBL" id="KAF2862467.1"/>
    </source>
</evidence>